<feature type="compositionally biased region" description="Basic residues" evidence="5">
    <location>
        <begin position="358"/>
        <end position="371"/>
    </location>
</feature>
<evidence type="ECO:0000259" key="7">
    <source>
        <dbReference type="Pfam" id="PF15624"/>
    </source>
</evidence>
<protein>
    <submittedName>
        <fullName evidence="8">Mitotic fidelity of chromosome transmission-protein</fullName>
    </submittedName>
</protein>
<evidence type="ECO:0000256" key="3">
    <source>
        <dbReference type="ARBA" id="ARBA00023125"/>
    </source>
</evidence>
<feature type="domain" description="Mif2/CENP-C cupin" evidence="6">
    <location>
        <begin position="419"/>
        <end position="504"/>
    </location>
</feature>
<reference evidence="8 9" key="1">
    <citation type="submission" date="2023-04" db="EMBL/GenBank/DDBJ databases">
        <title>Genome of Basidiobolus ranarum AG-B5.</title>
        <authorList>
            <person name="Stajich J.E."/>
            <person name="Carter-House D."/>
            <person name="Gryganskyi A."/>
        </authorList>
    </citation>
    <scope>NUCLEOTIDE SEQUENCE [LARGE SCALE GENOMIC DNA]</scope>
    <source>
        <strain evidence="8 9">AG-B5</strain>
    </source>
</reference>
<keyword evidence="3" id="KW-0238">DNA-binding</keyword>
<dbReference type="InterPro" id="IPR028929">
    <property type="entry name" value="Mif2_N"/>
</dbReference>
<comment type="caution">
    <text evidence="8">The sequence shown here is derived from an EMBL/GenBank/DDBJ whole genome shotgun (WGS) entry which is preliminary data.</text>
</comment>
<gene>
    <name evidence="8" type="primary">MIF2_1</name>
    <name evidence="8" type="ORF">K7432_001286</name>
</gene>
<feature type="region of interest" description="Disordered" evidence="5">
    <location>
        <begin position="257"/>
        <end position="282"/>
    </location>
</feature>
<feature type="region of interest" description="Disordered" evidence="5">
    <location>
        <begin position="358"/>
        <end position="378"/>
    </location>
</feature>
<accession>A0ABR2W9V5</accession>
<feature type="compositionally biased region" description="Polar residues" evidence="5">
    <location>
        <begin position="165"/>
        <end position="175"/>
    </location>
</feature>
<comment type="similarity">
    <text evidence="2">Belongs to the CENP-C/MIF2 family.</text>
</comment>
<keyword evidence="4" id="KW-0539">Nucleus</keyword>
<feature type="domain" description="Mif2 N-terminal" evidence="7">
    <location>
        <begin position="17"/>
        <end position="145"/>
    </location>
</feature>
<dbReference type="EMBL" id="JASJQH010006903">
    <property type="protein sequence ID" value="KAK9728177.1"/>
    <property type="molecule type" value="Genomic_DNA"/>
</dbReference>
<proteinExistence type="inferred from homology"/>
<evidence type="ECO:0000313" key="9">
    <source>
        <dbReference type="Proteomes" id="UP001479436"/>
    </source>
</evidence>
<dbReference type="InterPro" id="IPR014710">
    <property type="entry name" value="RmlC-like_jellyroll"/>
</dbReference>
<dbReference type="InterPro" id="IPR028386">
    <property type="entry name" value="CENP-C/Mif2/cnp3"/>
</dbReference>
<dbReference type="Gene3D" id="2.60.120.10">
    <property type="entry name" value="Jelly Rolls"/>
    <property type="match status" value="1"/>
</dbReference>
<dbReference type="Proteomes" id="UP001479436">
    <property type="component" value="Unassembled WGS sequence"/>
</dbReference>
<feature type="region of interest" description="Disordered" evidence="5">
    <location>
        <begin position="161"/>
        <end position="197"/>
    </location>
</feature>
<dbReference type="Pfam" id="PF11699">
    <property type="entry name" value="CENP-C_C"/>
    <property type="match status" value="1"/>
</dbReference>
<feature type="compositionally biased region" description="Polar residues" evidence="5">
    <location>
        <begin position="183"/>
        <end position="195"/>
    </location>
</feature>
<dbReference type="PANTHER" id="PTHR16684:SF11">
    <property type="entry name" value="CENTROMERE PROTEIN C"/>
    <property type="match status" value="1"/>
</dbReference>
<evidence type="ECO:0000256" key="2">
    <source>
        <dbReference type="ARBA" id="ARBA00010291"/>
    </source>
</evidence>
<feature type="region of interest" description="Disordered" evidence="5">
    <location>
        <begin position="213"/>
        <end position="241"/>
    </location>
</feature>
<dbReference type="InterPro" id="IPR025974">
    <property type="entry name" value="Mif2/CENP-C_cupin"/>
</dbReference>
<sequence>MNSVKPREKRHKRENQFTDIGVRGRKTGVLIRENILQDEDGLDNIDDFFESSSEEEKEVTKVYTQSQSIDVEHTDLETTFEESADMEFSAESGVSPHTYLNQSSVSSIISHRTKSSPLAKPTNRSSYSVKRAHHVFEESTDSPDIGLVKKKIDFKSKASPIHHTVVTSTPKSSPRGQRLPHNTFDSPSRMSQSMEDSIVSDLDVSLSVLEPEETELDSVLDDSNLSPRTNRRSESIPPEFNEELDQVLSDENLSEDDIQMSPTHHRPSPPKPKTIAKVPKAEPYKKPVVKKTIVKAKARAREDEEEEHGVRKSSRTKVKPLDFWRNERIVYGRRKSGPNIVSVVKEIVTVPEEHLPLSKKSKRKVGAKKGKKENDEEEYDDKPIDKIAVLDWYTGEEVEQVVGLTKGMVVTKPVKNQPFEFEKTFGEAAFMSSGIIKIHPQGLKPKRNSGDNAMVFFVISGSCKVTIHKASFDISTGGQFHVPRGNQYQLENIGSNEVRLFFSQARETVPAE</sequence>
<evidence type="ECO:0000313" key="8">
    <source>
        <dbReference type="EMBL" id="KAK9728177.1"/>
    </source>
</evidence>
<dbReference type="InterPro" id="IPR011051">
    <property type="entry name" value="RmlC_Cupin_sf"/>
</dbReference>
<evidence type="ECO:0000256" key="5">
    <source>
        <dbReference type="SAM" id="MobiDB-lite"/>
    </source>
</evidence>
<evidence type="ECO:0000256" key="4">
    <source>
        <dbReference type="ARBA" id="ARBA00023242"/>
    </source>
</evidence>
<evidence type="ECO:0000259" key="6">
    <source>
        <dbReference type="Pfam" id="PF11699"/>
    </source>
</evidence>
<dbReference type="Pfam" id="PF15624">
    <property type="entry name" value="Mif2_N"/>
    <property type="match status" value="1"/>
</dbReference>
<dbReference type="SUPFAM" id="SSF51182">
    <property type="entry name" value="RmlC-like cupins"/>
    <property type="match status" value="1"/>
</dbReference>
<dbReference type="CDD" id="cd06993">
    <property type="entry name" value="cupin_CENP-C_C"/>
    <property type="match status" value="1"/>
</dbReference>
<evidence type="ECO:0000256" key="1">
    <source>
        <dbReference type="ARBA" id="ARBA00004123"/>
    </source>
</evidence>
<keyword evidence="9" id="KW-1185">Reference proteome</keyword>
<name>A0ABR2W9V5_9FUNG</name>
<dbReference type="PANTHER" id="PTHR16684">
    <property type="entry name" value="CENTROMERE PROTEIN C"/>
    <property type="match status" value="1"/>
</dbReference>
<organism evidence="8 9">
    <name type="scientific">Basidiobolus ranarum</name>
    <dbReference type="NCBI Taxonomy" id="34480"/>
    <lineage>
        <taxon>Eukaryota</taxon>
        <taxon>Fungi</taxon>
        <taxon>Fungi incertae sedis</taxon>
        <taxon>Zoopagomycota</taxon>
        <taxon>Entomophthoromycotina</taxon>
        <taxon>Basidiobolomycetes</taxon>
        <taxon>Basidiobolales</taxon>
        <taxon>Basidiobolaceae</taxon>
        <taxon>Basidiobolus</taxon>
    </lineage>
</organism>
<comment type="subcellular location">
    <subcellularLocation>
        <location evidence="1">Nucleus</location>
    </subcellularLocation>
</comment>